<dbReference type="eggNOG" id="COG2202">
    <property type="taxonomic scope" value="Bacteria"/>
</dbReference>
<dbReference type="EMBL" id="ARYM01000004">
    <property type="protein sequence ID" value="KCZ99593.1"/>
    <property type="molecule type" value="Genomic_DNA"/>
</dbReference>
<reference evidence="3 4" key="1">
    <citation type="journal article" date="2014" name="Antonie Van Leeuwenhoek">
        <title>Hyphomonas beringensis sp. nov. and Hyphomonas chukchiensis sp. nov., isolated from surface seawater of the Bering Sea and Chukchi Sea.</title>
        <authorList>
            <person name="Li C."/>
            <person name="Lai Q."/>
            <person name="Li G."/>
            <person name="Dong C."/>
            <person name="Wang J."/>
            <person name="Liao Y."/>
            <person name="Shao Z."/>
        </authorList>
    </citation>
    <scope>NUCLEOTIDE SEQUENCE [LARGE SCALE GENOMIC DNA]</scope>
    <source>
        <strain evidence="3 4">PS728</strain>
    </source>
</reference>
<dbReference type="SUPFAM" id="SSF55785">
    <property type="entry name" value="PYP-like sensor domain (PAS domain)"/>
    <property type="match status" value="1"/>
</dbReference>
<dbReference type="CDD" id="cd00130">
    <property type="entry name" value="PAS"/>
    <property type="match status" value="1"/>
</dbReference>
<proteinExistence type="predicted"/>
<evidence type="ECO:0000259" key="2">
    <source>
        <dbReference type="Pfam" id="PF08447"/>
    </source>
</evidence>
<comment type="caution">
    <text evidence="3">The sequence shown here is derived from an EMBL/GenBank/DDBJ whole genome shotgun (WGS) entry which is preliminary data.</text>
</comment>
<keyword evidence="4" id="KW-1185">Reference proteome</keyword>
<dbReference type="AlphaFoldDB" id="A0A062VGP5"/>
<feature type="domain" description="PAS fold-3" evidence="2">
    <location>
        <begin position="337"/>
        <end position="422"/>
    </location>
</feature>
<feature type="transmembrane region" description="Helical" evidence="1">
    <location>
        <begin position="7"/>
        <end position="25"/>
    </location>
</feature>
<dbReference type="InterPro" id="IPR000014">
    <property type="entry name" value="PAS"/>
</dbReference>
<keyword evidence="1" id="KW-0472">Membrane</keyword>
<evidence type="ECO:0000313" key="4">
    <source>
        <dbReference type="Proteomes" id="UP000027100"/>
    </source>
</evidence>
<protein>
    <submittedName>
        <fullName evidence="3">PAS domain S-box/diguanylate cyclase (GGDEF) domain-containing protein</fullName>
    </submittedName>
</protein>
<dbReference type="Gene3D" id="3.30.450.20">
    <property type="entry name" value="PAS domain"/>
    <property type="match status" value="1"/>
</dbReference>
<dbReference type="InterPro" id="IPR035965">
    <property type="entry name" value="PAS-like_dom_sf"/>
</dbReference>
<accession>A0A062VGP5</accession>
<dbReference type="Proteomes" id="UP000027100">
    <property type="component" value="Unassembled WGS sequence"/>
</dbReference>
<dbReference type="STRING" id="1280954.HPO_04370"/>
<gene>
    <name evidence="3" type="ORF">HPO_04370</name>
</gene>
<keyword evidence="1" id="KW-0812">Transmembrane</keyword>
<sequence length="452" mass="47360">MARALQGIALCGVILGLILYVWIAVQNETGASQRRLADAAAAGQVAADAEMARIEAAAERTAPLIADAMRADVSAEDLRKAQAQVTDMLSSTPVLAVAVLDGKGGVLSVFGPMPTDAVGGLAPLSSSQRAGQELLGLDLVPVSRLRAGFYREAELTGGGRLPMIFVLRSGAFGAALDAGASAGSGGRAALFNLDGKVVRSSSAPGRAFTPADAALAGAALGWQPLHKDQVSAPGRLSGSTDGAFLEARSVAGGRLHIAYLGDEPSVLTIVAARKTEFLALFGVSMLALVLALSLIQNEWRRDDAENEDAFLVLAQARASCDLLDAGVIDWSLRDGRIVYSEGWAEMFARGVKPASEEAHDWISRIHPQDQDAARETYQSMLDGRVNDIEHRIRIRLPSGLWVQVLERGRAVSGLDGKPARIVLVQTPQAADGAALKETLNGLVQSKGYALAG</sequence>
<evidence type="ECO:0000313" key="3">
    <source>
        <dbReference type="EMBL" id="KCZ99593.1"/>
    </source>
</evidence>
<evidence type="ECO:0000256" key="1">
    <source>
        <dbReference type="SAM" id="Phobius"/>
    </source>
</evidence>
<keyword evidence="1" id="KW-1133">Transmembrane helix</keyword>
<dbReference type="PATRIC" id="fig|1280954.3.peg.887"/>
<name>A0A062VGP5_9PROT</name>
<dbReference type="InterPro" id="IPR013655">
    <property type="entry name" value="PAS_fold_3"/>
</dbReference>
<organism evidence="3 4">
    <name type="scientific">Hyphomonas polymorpha PS728</name>
    <dbReference type="NCBI Taxonomy" id="1280954"/>
    <lineage>
        <taxon>Bacteria</taxon>
        <taxon>Pseudomonadati</taxon>
        <taxon>Pseudomonadota</taxon>
        <taxon>Alphaproteobacteria</taxon>
        <taxon>Hyphomonadales</taxon>
        <taxon>Hyphomonadaceae</taxon>
        <taxon>Hyphomonas</taxon>
    </lineage>
</organism>
<dbReference type="Pfam" id="PF08447">
    <property type="entry name" value="PAS_3"/>
    <property type="match status" value="1"/>
</dbReference>